<dbReference type="Pfam" id="PF08241">
    <property type="entry name" value="Methyltransf_11"/>
    <property type="match status" value="1"/>
</dbReference>
<organism evidence="5 6">
    <name type="scientific">Lentilactobacillus rapi</name>
    <dbReference type="NCBI Taxonomy" id="481723"/>
    <lineage>
        <taxon>Bacteria</taxon>
        <taxon>Bacillati</taxon>
        <taxon>Bacillota</taxon>
        <taxon>Bacilli</taxon>
        <taxon>Lactobacillales</taxon>
        <taxon>Lactobacillaceae</taxon>
        <taxon>Lentilactobacillus</taxon>
    </lineage>
</organism>
<keyword evidence="3" id="KW-0949">S-adenosyl-L-methionine</keyword>
<dbReference type="PANTHER" id="PTHR43464">
    <property type="entry name" value="METHYLTRANSFERASE"/>
    <property type="match status" value="1"/>
</dbReference>
<dbReference type="CDD" id="cd02440">
    <property type="entry name" value="AdoMet_MTases"/>
    <property type="match status" value="1"/>
</dbReference>
<dbReference type="AlphaFoldDB" id="A0A512PQV8"/>
<proteinExistence type="predicted"/>
<dbReference type="GO" id="GO:0032259">
    <property type="term" value="P:methylation"/>
    <property type="evidence" value="ECO:0007669"/>
    <property type="project" value="UniProtKB-KW"/>
</dbReference>
<keyword evidence="1 5" id="KW-0489">Methyltransferase</keyword>
<evidence type="ECO:0000256" key="2">
    <source>
        <dbReference type="ARBA" id="ARBA00022679"/>
    </source>
</evidence>
<dbReference type="PANTHER" id="PTHR43464:SF19">
    <property type="entry name" value="UBIQUINONE BIOSYNTHESIS O-METHYLTRANSFERASE, MITOCHONDRIAL"/>
    <property type="match status" value="1"/>
</dbReference>
<evidence type="ECO:0000313" key="6">
    <source>
        <dbReference type="Proteomes" id="UP000321569"/>
    </source>
</evidence>
<evidence type="ECO:0000259" key="4">
    <source>
        <dbReference type="Pfam" id="PF08241"/>
    </source>
</evidence>
<dbReference type="STRING" id="1423795.FD12_GL002501"/>
<accession>A0A512PQV8</accession>
<dbReference type="InterPro" id="IPR013216">
    <property type="entry name" value="Methyltransf_11"/>
</dbReference>
<evidence type="ECO:0000256" key="1">
    <source>
        <dbReference type="ARBA" id="ARBA00022603"/>
    </source>
</evidence>
<dbReference type="SUPFAM" id="SSF53335">
    <property type="entry name" value="S-adenosyl-L-methionine-dependent methyltransferases"/>
    <property type="match status" value="1"/>
</dbReference>
<reference evidence="5 6" key="1">
    <citation type="submission" date="2019-07" db="EMBL/GenBank/DDBJ databases">
        <title>Whole genome shotgun sequence of Lactobacillus rapi NBRC 109618.</title>
        <authorList>
            <person name="Hosoyama A."/>
            <person name="Uohara A."/>
            <person name="Ohji S."/>
            <person name="Ichikawa N."/>
        </authorList>
    </citation>
    <scope>NUCLEOTIDE SEQUENCE [LARGE SCALE GENOMIC DNA]</scope>
    <source>
        <strain evidence="5 6">NBRC 109618</strain>
    </source>
</reference>
<protein>
    <submittedName>
        <fullName evidence="5">SAM-dependent methyltransferase</fullName>
    </submittedName>
</protein>
<keyword evidence="2 5" id="KW-0808">Transferase</keyword>
<dbReference type="OrthoDB" id="9791837at2"/>
<name>A0A512PQV8_9LACO</name>
<dbReference type="EMBL" id="BKAM01000097">
    <property type="protein sequence ID" value="GEP73583.1"/>
    <property type="molecule type" value="Genomic_DNA"/>
</dbReference>
<dbReference type="Proteomes" id="UP000321569">
    <property type="component" value="Unassembled WGS sequence"/>
</dbReference>
<dbReference type="InterPro" id="IPR029063">
    <property type="entry name" value="SAM-dependent_MTases_sf"/>
</dbReference>
<dbReference type="Gene3D" id="3.40.50.150">
    <property type="entry name" value="Vaccinia Virus protein VP39"/>
    <property type="match status" value="1"/>
</dbReference>
<sequence>MTDIYDNDAFFKAYSNMARSKGGLKAAGEWHELKKLLPDFHEKRVLDLGCVYGWHCRYAADHGADSVVGIDASTKMIQTAQSMTDQANIQYQVLDMLAMDQLDGQFDVIISSLAIHYVADYAGLIAKIRAKLQRGGQLIMSVEHPVFTAEGHEEWVDGSNGSASQHKYWPVDHYFDEGKRVTDFLGYPVVKYHRTLTTYLNTLLDQGFTLNRVVEPTPTKQMLADSQEMRDELRRPMMLLIAATLK</sequence>
<evidence type="ECO:0000256" key="3">
    <source>
        <dbReference type="ARBA" id="ARBA00022691"/>
    </source>
</evidence>
<evidence type="ECO:0000313" key="5">
    <source>
        <dbReference type="EMBL" id="GEP73583.1"/>
    </source>
</evidence>
<gene>
    <name evidence="5" type="ORF">LRA02_24510</name>
</gene>
<comment type="caution">
    <text evidence="5">The sequence shown here is derived from an EMBL/GenBank/DDBJ whole genome shotgun (WGS) entry which is preliminary data.</text>
</comment>
<feature type="domain" description="Methyltransferase type 11" evidence="4">
    <location>
        <begin position="46"/>
        <end position="140"/>
    </location>
</feature>
<dbReference type="RefSeq" id="WP_056982286.1">
    <property type="nucleotide sequence ID" value="NZ_BKAM01000097.1"/>
</dbReference>
<dbReference type="GO" id="GO:0008168">
    <property type="term" value="F:methyltransferase activity"/>
    <property type="evidence" value="ECO:0007669"/>
    <property type="project" value="UniProtKB-KW"/>
</dbReference>